<gene>
    <name evidence="3" type="ORF">SAMN05421545_2745</name>
</gene>
<name>A0A1N6Z4M2_9BACT</name>
<dbReference type="STRING" id="1077936.SAMN05421545_2745"/>
<dbReference type="Pfam" id="PF03724">
    <property type="entry name" value="META"/>
    <property type="match status" value="1"/>
</dbReference>
<dbReference type="AlphaFoldDB" id="A0A1N6Z4M2"/>
<dbReference type="PANTHER" id="PTHR35535:SF2">
    <property type="entry name" value="DUF306 DOMAIN-CONTAINING PROTEIN"/>
    <property type="match status" value="1"/>
</dbReference>
<dbReference type="InterPro" id="IPR007298">
    <property type="entry name" value="Cu-R_lipoprotein_NlpE"/>
</dbReference>
<dbReference type="OrthoDB" id="5348860at2"/>
<keyword evidence="1" id="KW-0732">Signal</keyword>
<dbReference type="Gene3D" id="2.40.128.640">
    <property type="match status" value="1"/>
</dbReference>
<dbReference type="PANTHER" id="PTHR35535">
    <property type="entry name" value="HEAT SHOCK PROTEIN HSLJ"/>
    <property type="match status" value="1"/>
</dbReference>
<feature type="domain" description="DUF306" evidence="2">
    <location>
        <begin position="265"/>
        <end position="370"/>
    </location>
</feature>
<dbReference type="InterPro" id="IPR053147">
    <property type="entry name" value="Hsp_HslJ-like"/>
</dbReference>
<dbReference type="RefSeq" id="WP_076422521.1">
    <property type="nucleotide sequence ID" value="NZ_FTNM01000004.1"/>
</dbReference>
<dbReference type="InterPro" id="IPR005184">
    <property type="entry name" value="DUF306_Meta_HslJ"/>
</dbReference>
<dbReference type="Pfam" id="PF04170">
    <property type="entry name" value="NlpE"/>
    <property type="match status" value="1"/>
</dbReference>
<dbReference type="PROSITE" id="PS51257">
    <property type="entry name" value="PROKAR_LIPOPROTEIN"/>
    <property type="match status" value="1"/>
</dbReference>
<dbReference type="EMBL" id="FTNM01000004">
    <property type="protein sequence ID" value="SIR21737.1"/>
    <property type="molecule type" value="Genomic_DNA"/>
</dbReference>
<evidence type="ECO:0000256" key="1">
    <source>
        <dbReference type="SAM" id="SignalP"/>
    </source>
</evidence>
<dbReference type="Gene3D" id="2.40.128.270">
    <property type="match status" value="1"/>
</dbReference>
<dbReference type="InterPro" id="IPR038670">
    <property type="entry name" value="HslJ-like_sf"/>
</dbReference>
<evidence type="ECO:0000313" key="3">
    <source>
        <dbReference type="EMBL" id="SIR21737.1"/>
    </source>
</evidence>
<sequence length="374" mass="41434">MNPFKLLLPIGIFLLCIVAACSTAPTSVSQSNAEMSNAEVAQAAVGSWVGTIPCADCPGVDYTLDLSPDSTYRERLVYQGRSATPFVQSGTWGVGNGRVQLNKQGTGNNQFAIEGEALVMLDSEGNRIESQVADAYRLRRKNPDEPEDSPKLWREKYERGIEFAAIGNEPFWSLEVDLDKMIEFRVLDEEDGSVLTPVPVAEEPETGKGVVYRVQTVSGNLEIRLIKETCVNTMSGRELPYTVTVLKDDMEYRGCGMYLRDSRLDGTWNLVELQAKAINPKDFGQNQPTLVISLAEGRVSGSTGCNRITGTLEPIADRINFGPIAATRMACPDMEVENQILKLLNDRELRYKVSEEWLEMILDGKGVMMFKRGE</sequence>
<dbReference type="Proteomes" id="UP000185924">
    <property type="component" value="Unassembled WGS sequence"/>
</dbReference>
<feature type="chain" id="PRO_5009939889" evidence="1">
    <location>
        <begin position="25"/>
        <end position="374"/>
    </location>
</feature>
<accession>A0A1N6Z4M2</accession>
<keyword evidence="3" id="KW-0346">Stress response</keyword>
<keyword evidence="4" id="KW-1185">Reference proteome</keyword>
<feature type="signal peptide" evidence="1">
    <location>
        <begin position="1"/>
        <end position="24"/>
    </location>
</feature>
<evidence type="ECO:0000313" key="4">
    <source>
        <dbReference type="Proteomes" id="UP000185924"/>
    </source>
</evidence>
<evidence type="ECO:0000259" key="2">
    <source>
        <dbReference type="Pfam" id="PF03724"/>
    </source>
</evidence>
<proteinExistence type="predicted"/>
<organism evidence="3 4">
    <name type="scientific">Pontibacter lucknowensis</name>
    <dbReference type="NCBI Taxonomy" id="1077936"/>
    <lineage>
        <taxon>Bacteria</taxon>
        <taxon>Pseudomonadati</taxon>
        <taxon>Bacteroidota</taxon>
        <taxon>Cytophagia</taxon>
        <taxon>Cytophagales</taxon>
        <taxon>Hymenobacteraceae</taxon>
        <taxon>Pontibacter</taxon>
    </lineage>
</organism>
<protein>
    <submittedName>
        <fullName evidence="3">Heat shock protein HslJ</fullName>
    </submittedName>
</protein>
<reference evidence="4" key="1">
    <citation type="submission" date="2017-01" db="EMBL/GenBank/DDBJ databases">
        <authorList>
            <person name="Varghese N."/>
            <person name="Submissions S."/>
        </authorList>
    </citation>
    <scope>NUCLEOTIDE SEQUENCE [LARGE SCALE GENOMIC DNA]</scope>
    <source>
        <strain evidence="4">DM9</strain>
    </source>
</reference>